<keyword evidence="4 5" id="KW-0472">Membrane</keyword>
<keyword evidence="6" id="KW-0808">Transferase</keyword>
<dbReference type="Pfam" id="PF01040">
    <property type="entry name" value="UbiA"/>
    <property type="match status" value="1"/>
</dbReference>
<dbReference type="InterPro" id="IPR000537">
    <property type="entry name" value="UbiA_prenyltransferase"/>
</dbReference>
<evidence type="ECO:0000313" key="7">
    <source>
        <dbReference type="Proteomes" id="UP000033999"/>
    </source>
</evidence>
<feature type="transmembrane region" description="Helical" evidence="5">
    <location>
        <begin position="134"/>
        <end position="155"/>
    </location>
</feature>
<dbReference type="Gene3D" id="1.10.357.140">
    <property type="entry name" value="UbiA prenyltransferase"/>
    <property type="match status" value="1"/>
</dbReference>
<evidence type="ECO:0000256" key="3">
    <source>
        <dbReference type="ARBA" id="ARBA00022989"/>
    </source>
</evidence>
<dbReference type="GO" id="GO:0009247">
    <property type="term" value="P:glycolipid biosynthetic process"/>
    <property type="evidence" value="ECO:0007669"/>
    <property type="project" value="TreeGrafter"/>
</dbReference>
<dbReference type="InterPro" id="IPR044878">
    <property type="entry name" value="UbiA_sf"/>
</dbReference>
<keyword evidence="3 5" id="KW-1133">Transmembrane helix</keyword>
<evidence type="ECO:0000256" key="1">
    <source>
        <dbReference type="ARBA" id="ARBA00004141"/>
    </source>
</evidence>
<dbReference type="PANTHER" id="PTHR11048">
    <property type="entry name" value="PRENYLTRANSFERASES"/>
    <property type="match status" value="1"/>
</dbReference>
<proteinExistence type="predicted"/>
<dbReference type="AlphaFoldDB" id="A0A0G1ME61"/>
<comment type="caution">
    <text evidence="6">The sequence shown here is derived from an EMBL/GenBank/DDBJ whole genome shotgun (WGS) entry which is preliminary data.</text>
</comment>
<dbReference type="EMBL" id="LCKX01000034">
    <property type="protein sequence ID" value="KKU06387.1"/>
    <property type="molecule type" value="Genomic_DNA"/>
</dbReference>
<accession>A0A0G1ME61</accession>
<evidence type="ECO:0000256" key="2">
    <source>
        <dbReference type="ARBA" id="ARBA00022692"/>
    </source>
</evidence>
<comment type="subcellular location">
    <subcellularLocation>
        <location evidence="1">Membrane</location>
        <topology evidence="1">Multi-pass membrane protein</topology>
    </subcellularLocation>
</comment>
<feature type="transmembrane region" description="Helical" evidence="5">
    <location>
        <begin position="42"/>
        <end position="61"/>
    </location>
</feature>
<feature type="transmembrane region" description="Helical" evidence="5">
    <location>
        <begin position="82"/>
        <end position="101"/>
    </location>
</feature>
<dbReference type="Proteomes" id="UP000033999">
    <property type="component" value="Unassembled WGS sequence"/>
</dbReference>
<dbReference type="GO" id="GO:0016765">
    <property type="term" value="F:transferase activity, transferring alkyl or aryl (other than methyl) groups"/>
    <property type="evidence" value="ECO:0007669"/>
    <property type="project" value="InterPro"/>
</dbReference>
<evidence type="ECO:0000256" key="4">
    <source>
        <dbReference type="ARBA" id="ARBA00023136"/>
    </source>
</evidence>
<dbReference type="CDD" id="cd13963">
    <property type="entry name" value="PT_UbiA_2"/>
    <property type="match status" value="1"/>
</dbReference>
<dbReference type="GO" id="GO:0005886">
    <property type="term" value="C:plasma membrane"/>
    <property type="evidence" value="ECO:0007669"/>
    <property type="project" value="TreeGrafter"/>
</dbReference>
<feature type="transmembrane region" description="Helical" evidence="5">
    <location>
        <begin position="20"/>
        <end position="36"/>
    </location>
</feature>
<keyword evidence="2 5" id="KW-0812">Transmembrane</keyword>
<protein>
    <submittedName>
        <fullName evidence="6">Prenyltransferase, UbiA family</fullName>
    </submittedName>
</protein>
<feature type="transmembrane region" description="Helical" evidence="5">
    <location>
        <begin position="107"/>
        <end position="127"/>
    </location>
</feature>
<gene>
    <name evidence="6" type="ORF">UX10_C0034G0003</name>
</gene>
<organism evidence="6 7">
    <name type="scientific">Candidatus Magasanikbacteria bacterium GW2011_GWA2_45_39</name>
    <dbReference type="NCBI Taxonomy" id="1619041"/>
    <lineage>
        <taxon>Bacteria</taxon>
        <taxon>Candidatus Magasanikiibacteriota</taxon>
    </lineage>
</organism>
<name>A0A0G1ME61_9BACT</name>
<reference evidence="6 7" key="1">
    <citation type="journal article" date="2015" name="Nature">
        <title>rRNA introns, odd ribosomes, and small enigmatic genomes across a large radiation of phyla.</title>
        <authorList>
            <person name="Brown C.T."/>
            <person name="Hug L.A."/>
            <person name="Thomas B.C."/>
            <person name="Sharon I."/>
            <person name="Castelle C.J."/>
            <person name="Singh A."/>
            <person name="Wilkins M.J."/>
            <person name="Williams K.H."/>
            <person name="Banfield J.F."/>
        </authorList>
    </citation>
    <scope>NUCLEOTIDE SEQUENCE [LARGE SCALE GENOMIC DNA]</scope>
</reference>
<dbReference type="InterPro" id="IPR039653">
    <property type="entry name" value="Prenyltransferase"/>
</dbReference>
<feature type="transmembrane region" description="Helical" evidence="5">
    <location>
        <begin position="161"/>
        <end position="178"/>
    </location>
</feature>
<evidence type="ECO:0000256" key="5">
    <source>
        <dbReference type="SAM" id="Phobius"/>
    </source>
</evidence>
<dbReference type="PANTHER" id="PTHR11048:SF5">
    <property type="entry name" value="DECAPRENYL-PHOSPHATE PHOSPHORIBOSYLTRANSFERASE"/>
    <property type="match status" value="1"/>
</dbReference>
<evidence type="ECO:0000313" key="6">
    <source>
        <dbReference type="EMBL" id="KKU06387.1"/>
    </source>
</evidence>
<sequence length="223" mass="25433">MRVKHTIIEIFISMRPKQWTKNFFIFAALIFVKDFLDSQKVLFAVEAFVLFCFASSAVYIMNDVVDIKSDREHPTKKYRPLAAVKISPFFAIFFAVILATVASLGGWFLNTSFFWAVMAYLVLQLLYSFWLKRIVIIDVLAIALGFVIRVIAGAVAISVSFSVWLILCTFFLALFLAISKRRNELLHGASGFSRGVLQDYSLEFLNQMNMVVLPSTIITWAKR</sequence>